<sequence length="1537" mass="162864">MAEDKSSKRKLPAAPKAAAAKDKVVSKPAPATPARAPVLRAPAAAAPPAAPPAAAPAQPKPAAAVKAPVVKAPTVKAPILGSSLPPVIPRPEEPVAPIHPEPPTPVPPTPPTVPKLNIPAVSIPPIPPIGPIPPIVPVPPVGPIKPIPIPPILVRPSAQGNLFSAGRAGAPVARADDLLALRVELVNLKISPGSPPTVVKQAKGSSQIVLHFPPQNIAEEVFYEKQPSEDEQNDQKQSKSHDQEQKYLDSLGKPTPTTGTDPGAQMPIPLRARIAGESRVVFEVPDGFSAPYTLQGVLEACMQLPLSVAANALAPQPAALAPPIVQLPLDQLLGVKTANTAARLALGALRTRLLATGTNAASVLAARGGLLAASAAQLGTPVQQLPHLPIPRPVLKPRPAAPAATQTAIELPWRLIVSPHRDERLQHAGAPVVSALTRRTELWHTRLVGPAVDGQTIEPPRPDAARTLRAVWALMGEGSDPAKPMRGTFPTTDDLPPSTTSGGPFLTTLSDFDRVQIAHSSSNFSEANYAPQTIDTHLLMLSALGGWLDSRGEWDPPGLPLEEWSHRAAMGRDHWVRVVYKGFLFPFGHRVALIKVSERKFHNGLAGNPAFVRQRMFIVIRERQRDYVDPQLVDPQGRSFARQMPFNQVRILTTVTPDLDKPTDGAARIGAQGQSMFWPCVGGKPFAFRCVGTDIDGRRVGFELPLIFMDSSRASPRKLVAGKLTPDYTAAQGHADTAQADWNARSEWRTAAFKGQRMALALSTRAGDTAVEAQYVSFGAQVRAKGNGLRDYSQGLQRPLFYPSVTRVEARIPALAQLTGASASNALTWNAHYLEKGFEDNVGEVFVDVDVADQDAGGAQLDFSSQGDRSGGFVMPNMAPRALSRMAGPVSVAPGKFVAGSNITGADLFPGGIGNLPLPLLFGCIPLGEVLKSIASVGGAPQKIPQFVSEASTKVEAFVGALVRAYEFLRDLGADSSALGKAALGVVQGLVDDQLAQAKGLPVSSVAQLQSALTDFQDALGVVWNQLDSVSAGTSVDAIGNALASLPDNADTVVDRIDHVVDVVRAAPLPSGLAQSVLAMAGQAKALLQDLKTLEQLIPQATALYQALADIVGDGAALEEALSKPEKLAEKLQAVKDSLQTVRSTLAKLYLLEGAPRKMILGALDDVSEVLSGAGDLLTFLQNLLGEELVVRFDWAPEITNWPSTGAPIFRANDPHGFKVVVVARVKKSGGTPKIEVVCGLKHFDLVLIGAAAFLELNFEKIEFNVDSGAKMNVDVRLTDIKFLGPLSFVETLRDLIPLDGFSDPPYLDISAQGIEAGFSLALPNVAVGVLSLTNLSLAAAVTVPFIGQPLAARFNFCTREQPFNLTVCMFGGGGFFGVTVDPKGVQILEAAFEFGASVSMNFGVASGGVHVMAGIYFRMEQDAASLTGYFRLGGYVSVLGLITASLELYLELRYEFESGKAVGMAQLTIEVEVFLFSTSVTVRCERKFAGSNGDPSLRDLLGLDPSLPLADELALIDTQAGQQTQYAWRDYCDAFA</sequence>
<feature type="compositionally biased region" description="Low complexity" evidence="1">
    <location>
        <begin position="488"/>
        <end position="498"/>
    </location>
</feature>
<comment type="caution">
    <text evidence="2">The sequence shown here is derived from an EMBL/GenBank/DDBJ whole genome shotgun (WGS) entry which is preliminary data.</text>
</comment>
<feature type="compositionally biased region" description="Low complexity" evidence="1">
    <location>
        <begin position="26"/>
        <end position="47"/>
    </location>
</feature>
<dbReference type="Proteomes" id="UP001501627">
    <property type="component" value="Unassembled WGS sequence"/>
</dbReference>
<feature type="compositionally biased region" description="Low complexity" evidence="1">
    <location>
        <begin position="55"/>
        <end position="64"/>
    </location>
</feature>
<feature type="compositionally biased region" description="Basic and acidic residues" evidence="1">
    <location>
        <begin position="225"/>
        <end position="247"/>
    </location>
</feature>
<feature type="region of interest" description="Disordered" evidence="1">
    <location>
        <begin position="225"/>
        <end position="266"/>
    </location>
</feature>
<gene>
    <name evidence="2" type="ORF">GCM10022279_05440</name>
</gene>
<protein>
    <submittedName>
        <fullName evidence="2">Uncharacterized protein</fullName>
    </submittedName>
</protein>
<evidence type="ECO:0000313" key="3">
    <source>
        <dbReference type="Proteomes" id="UP001501627"/>
    </source>
</evidence>
<feature type="compositionally biased region" description="Low complexity" evidence="1">
    <location>
        <begin position="252"/>
        <end position="263"/>
    </location>
</feature>
<feature type="region of interest" description="Disordered" evidence="1">
    <location>
        <begin position="477"/>
        <end position="498"/>
    </location>
</feature>
<dbReference type="RefSeq" id="WP_344868092.1">
    <property type="nucleotide sequence ID" value="NZ_BAABBP010000003.1"/>
</dbReference>
<keyword evidence="3" id="KW-1185">Reference proteome</keyword>
<proteinExistence type="predicted"/>
<accession>A0ABP7QMQ2</accession>
<name>A0ABP7QMQ2_9BURK</name>
<dbReference type="EMBL" id="BAABBP010000003">
    <property type="protein sequence ID" value="GAA3985184.1"/>
    <property type="molecule type" value="Genomic_DNA"/>
</dbReference>
<reference evidence="3" key="1">
    <citation type="journal article" date="2019" name="Int. J. Syst. Evol. Microbiol.">
        <title>The Global Catalogue of Microorganisms (GCM) 10K type strain sequencing project: providing services to taxonomists for standard genome sequencing and annotation.</title>
        <authorList>
            <consortium name="The Broad Institute Genomics Platform"/>
            <consortium name="The Broad Institute Genome Sequencing Center for Infectious Disease"/>
            <person name="Wu L."/>
            <person name="Ma J."/>
        </authorList>
    </citation>
    <scope>NUCLEOTIDE SEQUENCE [LARGE SCALE GENOMIC DNA]</scope>
    <source>
        <strain evidence="3">JCM 17561</strain>
    </source>
</reference>
<feature type="region of interest" description="Disordered" evidence="1">
    <location>
        <begin position="1"/>
        <end position="64"/>
    </location>
</feature>
<evidence type="ECO:0000313" key="2">
    <source>
        <dbReference type="EMBL" id="GAA3985184.1"/>
    </source>
</evidence>
<organism evidence="2 3">
    <name type="scientific">Comamonas faecalis</name>
    <dbReference type="NCBI Taxonomy" id="1387849"/>
    <lineage>
        <taxon>Bacteria</taxon>
        <taxon>Pseudomonadati</taxon>
        <taxon>Pseudomonadota</taxon>
        <taxon>Betaproteobacteria</taxon>
        <taxon>Burkholderiales</taxon>
        <taxon>Comamonadaceae</taxon>
        <taxon>Comamonas</taxon>
    </lineage>
</organism>
<evidence type="ECO:0000256" key="1">
    <source>
        <dbReference type="SAM" id="MobiDB-lite"/>
    </source>
</evidence>